<gene>
    <name evidence="3" type="primary">ARHGEF12</name>
    <name evidence="3" type="ORF">L345_08563</name>
</gene>
<evidence type="ECO:0000313" key="3">
    <source>
        <dbReference type="EMBL" id="ETE65652.1"/>
    </source>
</evidence>
<dbReference type="GO" id="GO:0001664">
    <property type="term" value="F:G protein-coupled receptor binding"/>
    <property type="evidence" value="ECO:0007669"/>
    <property type="project" value="TreeGrafter"/>
</dbReference>
<dbReference type="PANTHER" id="PTHR45872">
    <property type="entry name" value="RHO GUANINE NUCLEOTIDE EXCHANGE FACTOR 2, ISOFORM D"/>
    <property type="match status" value="1"/>
</dbReference>
<dbReference type="Proteomes" id="UP000018936">
    <property type="component" value="Unassembled WGS sequence"/>
</dbReference>
<name>V8NVS9_OPHHA</name>
<dbReference type="GO" id="GO:0005737">
    <property type="term" value="C:cytoplasm"/>
    <property type="evidence" value="ECO:0007669"/>
    <property type="project" value="TreeGrafter"/>
</dbReference>
<keyword evidence="1" id="KW-0175">Coiled coil</keyword>
<dbReference type="OrthoDB" id="9389962at2759"/>
<feature type="non-terminal residue" evidence="3">
    <location>
        <position position="1"/>
    </location>
</feature>
<dbReference type="GO" id="GO:0007186">
    <property type="term" value="P:G protein-coupled receptor signaling pathway"/>
    <property type="evidence" value="ECO:0007669"/>
    <property type="project" value="TreeGrafter"/>
</dbReference>
<evidence type="ECO:0000256" key="2">
    <source>
        <dbReference type="SAM" id="MobiDB-lite"/>
    </source>
</evidence>
<evidence type="ECO:0000256" key="1">
    <source>
        <dbReference type="SAM" id="Coils"/>
    </source>
</evidence>
<dbReference type="AlphaFoldDB" id="V8NVS9"/>
<accession>V8NVS9</accession>
<dbReference type="GO" id="GO:0005085">
    <property type="term" value="F:guanyl-nucleotide exchange factor activity"/>
    <property type="evidence" value="ECO:0007669"/>
    <property type="project" value="TreeGrafter"/>
</dbReference>
<dbReference type="EMBL" id="AZIM01001824">
    <property type="protein sequence ID" value="ETE65652.1"/>
    <property type="molecule type" value="Genomic_DNA"/>
</dbReference>
<proteinExistence type="predicted"/>
<reference evidence="3 4" key="1">
    <citation type="journal article" date="2013" name="Proc. Natl. Acad. Sci. U.S.A.">
        <title>The king cobra genome reveals dynamic gene evolution and adaptation in the snake venom system.</title>
        <authorList>
            <person name="Vonk F.J."/>
            <person name="Casewell N.R."/>
            <person name="Henkel C.V."/>
            <person name="Heimberg A.M."/>
            <person name="Jansen H.J."/>
            <person name="McCleary R.J."/>
            <person name="Kerkkamp H.M."/>
            <person name="Vos R.A."/>
            <person name="Guerreiro I."/>
            <person name="Calvete J.J."/>
            <person name="Wuster W."/>
            <person name="Woods A.E."/>
            <person name="Logan J.M."/>
            <person name="Harrison R.A."/>
            <person name="Castoe T.A."/>
            <person name="de Koning A.P."/>
            <person name="Pollock D.D."/>
            <person name="Yandell M."/>
            <person name="Calderon D."/>
            <person name="Renjifo C."/>
            <person name="Currier R.B."/>
            <person name="Salgado D."/>
            <person name="Pla D."/>
            <person name="Sanz L."/>
            <person name="Hyder A.S."/>
            <person name="Ribeiro J.M."/>
            <person name="Arntzen J.W."/>
            <person name="van den Thillart G.E."/>
            <person name="Boetzer M."/>
            <person name="Pirovano W."/>
            <person name="Dirks R.P."/>
            <person name="Spaink H.P."/>
            <person name="Duboule D."/>
            <person name="McGlinn E."/>
            <person name="Kini R.M."/>
            <person name="Richardson M.K."/>
        </authorList>
    </citation>
    <scope>NUCLEOTIDE SEQUENCE</scope>
    <source>
        <tissue evidence="3">Blood</tissue>
    </source>
</reference>
<feature type="region of interest" description="Disordered" evidence="2">
    <location>
        <begin position="143"/>
        <end position="172"/>
    </location>
</feature>
<evidence type="ECO:0000313" key="4">
    <source>
        <dbReference type="Proteomes" id="UP000018936"/>
    </source>
</evidence>
<feature type="compositionally biased region" description="Basic and acidic residues" evidence="2">
    <location>
        <begin position="144"/>
        <end position="158"/>
    </location>
</feature>
<comment type="caution">
    <text evidence="3">The sequence shown here is derived from an EMBL/GenBank/DDBJ whole genome shotgun (WGS) entry which is preliminary data.</text>
</comment>
<dbReference type="PANTHER" id="PTHR45872:SF3">
    <property type="entry name" value="RHO GUANINE NUCLEOTIDE EXCHANGE FACTOR 12"/>
    <property type="match status" value="1"/>
</dbReference>
<feature type="coiled-coil region" evidence="1">
    <location>
        <begin position="70"/>
        <end position="123"/>
    </location>
</feature>
<sequence>GSYVALTVQGRPPGSPQIPLADSEVDSAAFGHMSPIMTSPHSPGSYGNTERITSPVLMGEENNIVHNQKVEILRKMLQKEQERLQFLQEDYNRAPAPRLLKEIQEAKKHIPQLQEQLSKATGSAQEVVLSSKSISESLQITEVEAERGDGPNRGDCHFGDGPQVNDTAEVRS</sequence>
<protein>
    <submittedName>
        <fullName evidence="3">Rho guanine nucleotide exchange factor 12</fullName>
    </submittedName>
</protein>
<organism evidence="3 4">
    <name type="scientific">Ophiophagus hannah</name>
    <name type="common">King cobra</name>
    <name type="synonym">Naja hannah</name>
    <dbReference type="NCBI Taxonomy" id="8665"/>
    <lineage>
        <taxon>Eukaryota</taxon>
        <taxon>Metazoa</taxon>
        <taxon>Chordata</taxon>
        <taxon>Craniata</taxon>
        <taxon>Vertebrata</taxon>
        <taxon>Euteleostomi</taxon>
        <taxon>Lepidosauria</taxon>
        <taxon>Squamata</taxon>
        <taxon>Bifurcata</taxon>
        <taxon>Unidentata</taxon>
        <taxon>Episquamata</taxon>
        <taxon>Toxicofera</taxon>
        <taxon>Serpentes</taxon>
        <taxon>Colubroidea</taxon>
        <taxon>Elapidae</taxon>
        <taxon>Elapinae</taxon>
        <taxon>Ophiophagus</taxon>
    </lineage>
</organism>
<keyword evidence="4" id="KW-1185">Reference proteome</keyword>